<gene>
    <name evidence="1" type="ORF">L861_16445</name>
</gene>
<dbReference type="STRING" id="1121939.L861_16445"/>
<organism evidence="1 2">
    <name type="scientific">Litchfieldella anticariensis (strain DSM 16096 / CECT 5854 / CIP 108499 / LMG 22089 / FP35)</name>
    <name type="common">Halomonas anticariensis</name>
    <dbReference type="NCBI Taxonomy" id="1121939"/>
    <lineage>
        <taxon>Bacteria</taxon>
        <taxon>Pseudomonadati</taxon>
        <taxon>Pseudomonadota</taxon>
        <taxon>Gammaproteobacteria</taxon>
        <taxon>Oceanospirillales</taxon>
        <taxon>Halomonadaceae</taxon>
        <taxon>Litchfieldella</taxon>
    </lineage>
</organism>
<dbReference type="AlphaFoldDB" id="S2KHJ3"/>
<protein>
    <submittedName>
        <fullName evidence="1">Uncharacterized protein</fullName>
    </submittedName>
</protein>
<name>S2KHJ3_LITA3</name>
<dbReference type="EMBL" id="ASTJ01000033">
    <property type="protein sequence ID" value="EPC01607.1"/>
    <property type="molecule type" value="Genomic_DNA"/>
</dbReference>
<evidence type="ECO:0000313" key="1">
    <source>
        <dbReference type="EMBL" id="EPC01607.1"/>
    </source>
</evidence>
<keyword evidence="2" id="KW-1185">Reference proteome</keyword>
<dbReference type="RefSeq" id="WP_016417445.1">
    <property type="nucleotide sequence ID" value="NZ_AUAB01000054.1"/>
</dbReference>
<proteinExistence type="predicted"/>
<evidence type="ECO:0000313" key="2">
    <source>
        <dbReference type="Proteomes" id="UP000014463"/>
    </source>
</evidence>
<sequence length="105" mass="11728">MINSKWRFLSRGPCAYHGIANCSAIDLNIPEAFPLEKMVELIRDFAQGTLERVLRLDVRFPPGLYCATALLRCHCAVTDQVQESGRMLPAALSHTYTFRNSPACA</sequence>
<dbReference type="OrthoDB" id="9803969at2"/>
<comment type="caution">
    <text evidence="1">The sequence shown here is derived from an EMBL/GenBank/DDBJ whole genome shotgun (WGS) entry which is preliminary data.</text>
</comment>
<reference evidence="1 2" key="1">
    <citation type="journal article" date="2013" name="Genome Announc.">
        <title>Draft genome sequence of the moderately halophilic gammaproteobacterium Halomonas anticariensis FP35.</title>
        <authorList>
            <person name="Tahrioui A."/>
            <person name="Quesada E."/>
            <person name="Llamas I."/>
        </authorList>
    </citation>
    <scope>NUCLEOTIDE SEQUENCE [LARGE SCALE GENOMIC DNA]</scope>
    <source>
        <strain evidence="2">DSM 16096 / CECT 5854 / LMG 22089 / FP35</strain>
    </source>
</reference>
<dbReference type="PATRIC" id="fig|1121939.11.peg.2931"/>
<dbReference type="Proteomes" id="UP000014463">
    <property type="component" value="Unassembled WGS sequence"/>
</dbReference>
<accession>S2KHJ3</accession>